<evidence type="ECO:0008006" key="7">
    <source>
        <dbReference type="Google" id="ProtNLM"/>
    </source>
</evidence>
<accession>A0ABX4EK43</accession>
<gene>
    <name evidence="5" type="ORF">CIK91_02135</name>
</gene>
<dbReference type="Pfam" id="PF13181">
    <property type="entry name" value="TPR_8"/>
    <property type="match status" value="2"/>
</dbReference>
<dbReference type="InterPro" id="IPR019734">
    <property type="entry name" value="TPR_rpt"/>
</dbReference>
<feature type="repeat" description="TPR" evidence="1">
    <location>
        <begin position="318"/>
        <end position="351"/>
    </location>
</feature>
<dbReference type="SUPFAM" id="SSF48452">
    <property type="entry name" value="TPR-like"/>
    <property type="match status" value="2"/>
</dbReference>
<feature type="region of interest" description="Disordered" evidence="3">
    <location>
        <begin position="1028"/>
        <end position="1088"/>
    </location>
</feature>
<evidence type="ECO:0000313" key="6">
    <source>
        <dbReference type="Proteomes" id="UP000216189"/>
    </source>
</evidence>
<evidence type="ECO:0000256" key="3">
    <source>
        <dbReference type="SAM" id="MobiDB-lite"/>
    </source>
</evidence>
<evidence type="ECO:0000313" key="5">
    <source>
        <dbReference type="EMBL" id="OYP56621.1"/>
    </source>
</evidence>
<evidence type="ECO:0000256" key="1">
    <source>
        <dbReference type="PROSITE-ProRule" id="PRU00339"/>
    </source>
</evidence>
<evidence type="ECO:0000256" key="4">
    <source>
        <dbReference type="SAM" id="SignalP"/>
    </source>
</evidence>
<keyword evidence="1" id="KW-0802">TPR repeat</keyword>
<dbReference type="Gene3D" id="1.25.40.10">
    <property type="entry name" value="Tetratricopeptide repeat domain"/>
    <property type="match status" value="3"/>
</dbReference>
<keyword evidence="4" id="KW-0732">Signal</keyword>
<feature type="signal peptide" evidence="4">
    <location>
        <begin position="1"/>
        <end position="22"/>
    </location>
</feature>
<evidence type="ECO:0000256" key="2">
    <source>
        <dbReference type="SAM" id="Coils"/>
    </source>
</evidence>
<feature type="coiled-coil region" evidence="2">
    <location>
        <begin position="434"/>
        <end position="463"/>
    </location>
</feature>
<name>A0ABX4EK43_SEGBR</name>
<keyword evidence="2" id="KW-0175">Coiled coil</keyword>
<feature type="compositionally biased region" description="Polar residues" evidence="3">
    <location>
        <begin position="1029"/>
        <end position="1039"/>
    </location>
</feature>
<feature type="repeat" description="TPR" evidence="1">
    <location>
        <begin position="245"/>
        <end position="278"/>
    </location>
</feature>
<dbReference type="EMBL" id="NPJF01000020">
    <property type="protein sequence ID" value="OYP56621.1"/>
    <property type="molecule type" value="Genomic_DNA"/>
</dbReference>
<dbReference type="Proteomes" id="UP000216189">
    <property type="component" value="Unassembled WGS sequence"/>
</dbReference>
<protein>
    <recommendedName>
        <fullName evidence="7">Tetratricopeptide repeat protein</fullName>
    </recommendedName>
</protein>
<organism evidence="5 6">
    <name type="scientific">Segatella bryantii</name>
    <name type="common">Prevotella bryantii</name>
    <dbReference type="NCBI Taxonomy" id="77095"/>
    <lineage>
        <taxon>Bacteria</taxon>
        <taxon>Pseudomonadati</taxon>
        <taxon>Bacteroidota</taxon>
        <taxon>Bacteroidia</taxon>
        <taxon>Bacteroidales</taxon>
        <taxon>Prevotellaceae</taxon>
        <taxon>Segatella</taxon>
    </lineage>
</organism>
<sequence>MRISHIKLLLIMSILVAIVSCSTQKNTAKNRWWHSFNAKYNTYYNGSLAYIDASLEKENGNRDNYTEIIPLYTVGNKNSIAIGKSNFDRAIEKCEKAIQQHSIKRKPIWDKSRRKTAKDIEWLNRKEFNPFLWKAWLLMGRSQFHSGQFDEAVSTFSYMSRLYETQPAIYGKARAWLAKCFIQQGFLYDAEDVMKNIERDSIHWRAQKEWDYTYADYYLHTHNFEKAIPFLKKVIKHEMRRKQKAREWFLLGQIEASLGHYQEAYTAFKHVQRLNPPYELAFNARIAMTEVMAGGQAKKMISRLRRMAASDNNKEYLDQVYYAIGNIYLTQKDTMQAIKAYEEGYEKATRNGVEKGVLLLHLGNLYWDKEKYGDAHRCYSTAIGLLDKDRKDYKTLEDRDKILEELVPYSDAVELQDSLQRLARMSDKERYAIIDKLIANYKKKEKEQKNKEAEAQITINNSKNGFHTANTNKQQPQQLSNTRQNGIWYFYNPLTVSQGKASFERSWGKRENVDNWQRSNKTVVAMGEENQEQLSDEQRDSLFAEQNRLDSLENISDSAQNNPHKREYYLKDIPFTEEQITASNKILQDALYHCGIIFKDKLDNLTLSEKALRRITDNYSDYEHLDDVYYHLFLLYSREGQANRANTYIEKLKDDYPQSQWTTLLTDPYYIENAKFGEQIEDSLYAATYEAFKADRYQEVKANTSISEYRFPTGANRDKFLFIGGMSKLNSGDTKGCISDMKTIVDKFANSRLAEMAGMILNGVNDGRKLHGAKFDLNVVWNQRADILNDSNTIKNQKFTAERNTEFNFIIMYNPDSLHENKLLFEVAKFNFTNFLVRNFDIAIDDVDGIHRMRIQGFRNYDEAMQYARQLADQENIVRSIEKNANTLIISNTNLEIIGKYLSYSDYDKFYKKHFATLKIRTFRLLTEPEEIITDKENSSTTPTQEEMNNMLNDGIFIDNGLDIEPKLEGTIIQEKEKNTSSPSSHTTVVEIKEEKTATPVPASPKTLGVTIPTKTVIEKETTKKTIVNGNSKVSKNIPSQKSSVKKESISKKTNTGIYFNDGFSNTKNNSSKTKDKHQPQKQTFDLEDEYYDLEGF</sequence>
<feature type="region of interest" description="Disordered" evidence="3">
    <location>
        <begin position="974"/>
        <end position="1008"/>
    </location>
</feature>
<dbReference type="InterPro" id="IPR011990">
    <property type="entry name" value="TPR-like_helical_dom_sf"/>
</dbReference>
<dbReference type="PROSITE" id="PS50005">
    <property type="entry name" value="TPR"/>
    <property type="match status" value="2"/>
</dbReference>
<feature type="chain" id="PRO_5045186204" description="Tetratricopeptide repeat protein" evidence="4">
    <location>
        <begin position="23"/>
        <end position="1097"/>
    </location>
</feature>
<dbReference type="SMART" id="SM00028">
    <property type="entry name" value="TPR"/>
    <property type="match status" value="4"/>
</dbReference>
<keyword evidence="6" id="KW-1185">Reference proteome</keyword>
<reference evidence="5 6" key="1">
    <citation type="submission" date="2017-08" db="EMBL/GenBank/DDBJ databases">
        <title>Comparative genomics of non-oral Prevotella species.</title>
        <authorList>
            <person name="Accetto T."/>
            <person name="Nograsek B."/>
            <person name="Avgustin G."/>
        </authorList>
    </citation>
    <scope>NUCLEOTIDE SEQUENCE [LARGE SCALE GENOMIC DNA]</scope>
    <source>
        <strain evidence="5 6">TC1-1</strain>
    </source>
</reference>
<proteinExistence type="predicted"/>
<dbReference type="PROSITE" id="PS51257">
    <property type="entry name" value="PROKAR_LIPOPROTEIN"/>
    <property type="match status" value="1"/>
</dbReference>
<comment type="caution">
    <text evidence="5">The sequence shown here is derived from an EMBL/GenBank/DDBJ whole genome shotgun (WGS) entry which is preliminary data.</text>
</comment>